<evidence type="ECO:0000313" key="2">
    <source>
        <dbReference type="EMBL" id="KAK4226833.1"/>
    </source>
</evidence>
<keyword evidence="1" id="KW-0732">Signal</keyword>
<comment type="caution">
    <text evidence="2">The sequence shown here is derived from an EMBL/GenBank/DDBJ whole genome shotgun (WGS) entry which is preliminary data.</text>
</comment>
<dbReference type="AlphaFoldDB" id="A0AAN7GY52"/>
<feature type="chain" id="PRO_5042974839" evidence="1">
    <location>
        <begin position="24"/>
        <end position="128"/>
    </location>
</feature>
<organism evidence="2 3">
    <name type="scientific">Podospora fimiseda</name>
    <dbReference type="NCBI Taxonomy" id="252190"/>
    <lineage>
        <taxon>Eukaryota</taxon>
        <taxon>Fungi</taxon>
        <taxon>Dikarya</taxon>
        <taxon>Ascomycota</taxon>
        <taxon>Pezizomycotina</taxon>
        <taxon>Sordariomycetes</taxon>
        <taxon>Sordariomycetidae</taxon>
        <taxon>Sordariales</taxon>
        <taxon>Podosporaceae</taxon>
        <taxon>Podospora</taxon>
    </lineage>
</organism>
<keyword evidence="3" id="KW-1185">Reference proteome</keyword>
<reference evidence="2" key="1">
    <citation type="journal article" date="2023" name="Mol. Phylogenet. Evol.">
        <title>Genome-scale phylogeny and comparative genomics of the fungal order Sordariales.</title>
        <authorList>
            <person name="Hensen N."/>
            <person name="Bonometti L."/>
            <person name="Westerberg I."/>
            <person name="Brannstrom I.O."/>
            <person name="Guillou S."/>
            <person name="Cros-Aarteil S."/>
            <person name="Calhoun S."/>
            <person name="Haridas S."/>
            <person name="Kuo A."/>
            <person name="Mondo S."/>
            <person name="Pangilinan J."/>
            <person name="Riley R."/>
            <person name="LaButti K."/>
            <person name="Andreopoulos B."/>
            <person name="Lipzen A."/>
            <person name="Chen C."/>
            <person name="Yan M."/>
            <person name="Daum C."/>
            <person name="Ng V."/>
            <person name="Clum A."/>
            <person name="Steindorff A."/>
            <person name="Ohm R.A."/>
            <person name="Martin F."/>
            <person name="Silar P."/>
            <person name="Natvig D.O."/>
            <person name="Lalanne C."/>
            <person name="Gautier V."/>
            <person name="Ament-Velasquez S.L."/>
            <person name="Kruys A."/>
            <person name="Hutchinson M.I."/>
            <person name="Powell A.J."/>
            <person name="Barry K."/>
            <person name="Miller A.N."/>
            <person name="Grigoriev I.V."/>
            <person name="Debuchy R."/>
            <person name="Gladieux P."/>
            <person name="Hiltunen Thoren M."/>
            <person name="Johannesson H."/>
        </authorList>
    </citation>
    <scope>NUCLEOTIDE SEQUENCE</scope>
    <source>
        <strain evidence="2">CBS 990.96</strain>
    </source>
</reference>
<gene>
    <name evidence="2" type="ORF">QBC38DRAFT_479489</name>
</gene>
<dbReference type="EMBL" id="MU865341">
    <property type="protein sequence ID" value="KAK4226833.1"/>
    <property type="molecule type" value="Genomic_DNA"/>
</dbReference>
<evidence type="ECO:0000313" key="3">
    <source>
        <dbReference type="Proteomes" id="UP001301958"/>
    </source>
</evidence>
<feature type="signal peptide" evidence="1">
    <location>
        <begin position="1"/>
        <end position="23"/>
    </location>
</feature>
<sequence>MGPKCNGWRATLLFSLLSPPTRGDLDALLTVSKISIYAIFVEISISTLCKMSCLDIIHIPCFHGTVLSPPIHHLAPIQFHPTISLSLSHLPHPHLHLLQPLCPLQPHPIPPHPHLQPQKYEAMRQDPS</sequence>
<name>A0AAN7GY52_9PEZI</name>
<reference evidence="2" key="2">
    <citation type="submission" date="2023-05" db="EMBL/GenBank/DDBJ databases">
        <authorList>
            <consortium name="Lawrence Berkeley National Laboratory"/>
            <person name="Steindorff A."/>
            <person name="Hensen N."/>
            <person name="Bonometti L."/>
            <person name="Westerberg I."/>
            <person name="Brannstrom I.O."/>
            <person name="Guillou S."/>
            <person name="Cros-Aarteil S."/>
            <person name="Calhoun S."/>
            <person name="Haridas S."/>
            <person name="Kuo A."/>
            <person name="Mondo S."/>
            <person name="Pangilinan J."/>
            <person name="Riley R."/>
            <person name="Labutti K."/>
            <person name="Andreopoulos B."/>
            <person name="Lipzen A."/>
            <person name="Chen C."/>
            <person name="Yanf M."/>
            <person name="Daum C."/>
            <person name="Ng V."/>
            <person name="Clum A."/>
            <person name="Ohm R."/>
            <person name="Martin F."/>
            <person name="Silar P."/>
            <person name="Natvig D."/>
            <person name="Lalanne C."/>
            <person name="Gautier V."/>
            <person name="Ament-Velasquez S.L."/>
            <person name="Kruys A."/>
            <person name="Hutchinson M.I."/>
            <person name="Powell A.J."/>
            <person name="Barry K."/>
            <person name="Miller A.N."/>
            <person name="Grigoriev I.V."/>
            <person name="Debuchy R."/>
            <person name="Gladieux P."/>
            <person name="Thoren M.H."/>
            <person name="Johannesson H."/>
        </authorList>
    </citation>
    <scope>NUCLEOTIDE SEQUENCE</scope>
    <source>
        <strain evidence="2">CBS 990.96</strain>
    </source>
</reference>
<evidence type="ECO:0000256" key="1">
    <source>
        <dbReference type="SAM" id="SignalP"/>
    </source>
</evidence>
<accession>A0AAN7GY52</accession>
<protein>
    <submittedName>
        <fullName evidence="2">Uncharacterized protein</fullName>
    </submittedName>
</protein>
<proteinExistence type="predicted"/>
<dbReference type="Proteomes" id="UP001301958">
    <property type="component" value="Unassembled WGS sequence"/>
</dbReference>